<dbReference type="Pfam" id="PF16016">
    <property type="entry name" value="VASt"/>
    <property type="match status" value="1"/>
</dbReference>
<dbReference type="GO" id="GO:0140268">
    <property type="term" value="C:endoplasmic reticulum-plasma membrane contact site"/>
    <property type="evidence" value="ECO:0007669"/>
    <property type="project" value="TreeGrafter"/>
</dbReference>
<dbReference type="EMBL" id="CAJZBQ010000021">
    <property type="protein sequence ID" value="CAG9318659.1"/>
    <property type="molecule type" value="Genomic_DNA"/>
</dbReference>
<dbReference type="GO" id="GO:0005886">
    <property type="term" value="C:plasma membrane"/>
    <property type="evidence" value="ECO:0007669"/>
    <property type="project" value="TreeGrafter"/>
</dbReference>
<name>A0AAU9J074_9CILI</name>
<dbReference type="AlphaFoldDB" id="A0AAU9J074"/>
<dbReference type="Proteomes" id="UP001162131">
    <property type="component" value="Unassembled WGS sequence"/>
</dbReference>
<dbReference type="GO" id="GO:0032366">
    <property type="term" value="P:intracellular sterol transport"/>
    <property type="evidence" value="ECO:0007669"/>
    <property type="project" value="TreeGrafter"/>
</dbReference>
<sequence length="958" mass="109899">MNVLNDLLFAGSRPEFPDQQRYLEIWSTFLDNFRKAMRNMGSFLIEIIQSFDQYGKSISKSGKNLIFQLSKLTTKNNMNLAECIKAFGNYSDLIGNIYIKSSTSLNSMIIQRVNKISEDASQFRKKMVDEAQQAMRDLSQARSIYGKIKAKYDKALKERESTISAYKKVKNDPNTNYQLGIIQRYKEKAKSSKKELLEAQGCLGEHINMTDQKHESLEKILALSNSQIVELEKESMQVLRGLIESIICMIKNILVLKKEQSDARIDQSAELANITLDLMVQSKDNELKSTNPIENLTMKLESRLMSCDDRAKALKAFRTYLYEICSSDEIFGKTLEKIGRGLTLSDIIANKKESKSLWLSFNTMILELSKVHLNNCKEINRATGEPIQNLVIFQGNLCKSLQSIVQKTIRDHSIVQEEGLKEFEKIKRADDKAQKKIQEIRERIQTSIQNTEHQVLSSLAENSNQEASQLQSLKAILSNLYKLDSQLIDFLHEAIDKGTKVFENLNIEDDFKDVVLYEIQPPTDRAMDIQTPAPHLETEEDIKEGDSKADDNDIFSKFQLPIGSMFVESYSCAFSQKILLQGRMYITTTHICFHSYFNSTTIFGRETLIAIPLKEIKKIDKKVHGLVFDNALSIVTDTNEFIFASFFSREQVKATIENLLKMNKPKYKEITEFKCEFKIENRPARLELGKLMRKVDGKSNINSSQMKPNSLYKHIIIESLEFEVSAQKIFELLFSDNSKNFTLKFLGLRGDTDINITQWTPPPPNFYQNIPGDAWNYSSTRTVDYTHPVKERVLMMPKTCKCMENQTIYFVSNTEFIFETEITTSGVPLSDCFVGHFRWKVIGDQKVAMQSSSGMEFVKSTMFRGKIESAGTKETNEVTKDIWLPLARNVVKESLGQKVDEIDVKPAVKEEEKGNNSMQYIQYVMIGVLLIVLYRLWSRICSLEKEVADLNDKLEHYI</sequence>
<gene>
    <name evidence="6" type="ORF">BSTOLATCC_MIC22029</name>
</gene>
<evidence type="ECO:0000313" key="6">
    <source>
        <dbReference type="EMBL" id="CAG9318659.1"/>
    </source>
</evidence>
<dbReference type="Gene3D" id="2.30.29.30">
    <property type="entry name" value="Pleckstrin-homology domain (PH domain)/Phosphotyrosine-binding domain (PTB)"/>
    <property type="match status" value="1"/>
</dbReference>
<dbReference type="InterPro" id="IPR027267">
    <property type="entry name" value="AH/BAR_dom_sf"/>
</dbReference>
<keyword evidence="3" id="KW-1133">Transmembrane helix</keyword>
<keyword evidence="7" id="KW-1185">Reference proteome</keyword>
<dbReference type="InterPro" id="IPR051482">
    <property type="entry name" value="Cholesterol_transport"/>
</dbReference>
<organism evidence="6 7">
    <name type="scientific">Blepharisma stoltei</name>
    <dbReference type="NCBI Taxonomy" id="1481888"/>
    <lineage>
        <taxon>Eukaryota</taxon>
        <taxon>Sar</taxon>
        <taxon>Alveolata</taxon>
        <taxon>Ciliophora</taxon>
        <taxon>Postciliodesmatophora</taxon>
        <taxon>Heterotrichea</taxon>
        <taxon>Heterotrichida</taxon>
        <taxon>Blepharismidae</taxon>
        <taxon>Blepharisma</taxon>
    </lineage>
</organism>
<accession>A0AAU9J074</accession>
<keyword evidence="2" id="KW-0812">Transmembrane</keyword>
<evidence type="ECO:0000256" key="1">
    <source>
        <dbReference type="ARBA" id="ARBA00004167"/>
    </source>
</evidence>
<reference evidence="6" key="1">
    <citation type="submission" date="2021-09" db="EMBL/GenBank/DDBJ databases">
        <authorList>
            <consortium name="AG Swart"/>
            <person name="Singh M."/>
            <person name="Singh A."/>
            <person name="Seah K."/>
            <person name="Emmerich C."/>
        </authorList>
    </citation>
    <scope>NUCLEOTIDE SEQUENCE</scope>
    <source>
        <strain evidence="6">ATCC30299</strain>
    </source>
</reference>
<evidence type="ECO:0000259" key="5">
    <source>
        <dbReference type="PROSITE" id="PS51778"/>
    </source>
</evidence>
<evidence type="ECO:0000313" key="7">
    <source>
        <dbReference type="Proteomes" id="UP001162131"/>
    </source>
</evidence>
<dbReference type="CDD" id="cd13220">
    <property type="entry name" value="PH-GRAM_GRAMDC"/>
    <property type="match status" value="1"/>
</dbReference>
<dbReference type="PANTHER" id="PTHR23319">
    <property type="entry name" value="GRAM DOMAIN CONTAINING 1B, ISOFORM E"/>
    <property type="match status" value="1"/>
</dbReference>
<comment type="caution">
    <text evidence="6">The sequence shown here is derived from an EMBL/GenBank/DDBJ whole genome shotgun (WGS) entry which is preliminary data.</text>
</comment>
<protein>
    <recommendedName>
        <fullName evidence="5">VASt domain-containing protein</fullName>
    </recommendedName>
</protein>
<dbReference type="InterPro" id="IPR004182">
    <property type="entry name" value="GRAM"/>
</dbReference>
<dbReference type="InterPro" id="IPR011993">
    <property type="entry name" value="PH-like_dom_sf"/>
</dbReference>
<evidence type="ECO:0000256" key="4">
    <source>
        <dbReference type="ARBA" id="ARBA00023136"/>
    </source>
</evidence>
<dbReference type="SMART" id="SM00568">
    <property type="entry name" value="GRAM"/>
    <property type="match status" value="1"/>
</dbReference>
<dbReference type="Gene3D" id="1.20.1270.60">
    <property type="entry name" value="Arfaptin homology (AH) domain/BAR domain"/>
    <property type="match status" value="2"/>
</dbReference>
<dbReference type="SUPFAM" id="SSF103657">
    <property type="entry name" value="BAR/IMD domain-like"/>
    <property type="match status" value="2"/>
</dbReference>
<evidence type="ECO:0000256" key="2">
    <source>
        <dbReference type="ARBA" id="ARBA00022692"/>
    </source>
</evidence>
<feature type="domain" description="VASt" evidence="5">
    <location>
        <begin position="712"/>
        <end position="895"/>
    </location>
</feature>
<evidence type="ECO:0000256" key="3">
    <source>
        <dbReference type="ARBA" id="ARBA00022989"/>
    </source>
</evidence>
<dbReference type="GO" id="GO:0032934">
    <property type="term" value="F:sterol binding"/>
    <property type="evidence" value="ECO:0007669"/>
    <property type="project" value="TreeGrafter"/>
</dbReference>
<dbReference type="PROSITE" id="PS51778">
    <property type="entry name" value="VAST"/>
    <property type="match status" value="1"/>
</dbReference>
<proteinExistence type="predicted"/>
<dbReference type="PANTHER" id="PTHR23319:SF4">
    <property type="entry name" value="GRAM DOMAIN CONTAINING 1B, ISOFORM E"/>
    <property type="match status" value="1"/>
</dbReference>
<dbReference type="Pfam" id="PF02893">
    <property type="entry name" value="GRAM"/>
    <property type="match status" value="1"/>
</dbReference>
<keyword evidence="4" id="KW-0472">Membrane</keyword>
<dbReference type="GO" id="GO:0120015">
    <property type="term" value="F:sterol transfer activity"/>
    <property type="evidence" value="ECO:0007669"/>
    <property type="project" value="TreeGrafter"/>
</dbReference>
<dbReference type="InterPro" id="IPR031968">
    <property type="entry name" value="VASt"/>
</dbReference>
<dbReference type="GO" id="GO:0005789">
    <property type="term" value="C:endoplasmic reticulum membrane"/>
    <property type="evidence" value="ECO:0007669"/>
    <property type="project" value="TreeGrafter"/>
</dbReference>
<comment type="subcellular location">
    <subcellularLocation>
        <location evidence="1">Membrane</location>
        <topology evidence="1">Single-pass membrane protein</topology>
    </subcellularLocation>
</comment>